<dbReference type="OrthoDB" id="314970at2157"/>
<organism evidence="1 2">
    <name type="scientific">Halorientalis persicus</name>
    <dbReference type="NCBI Taxonomy" id="1367881"/>
    <lineage>
        <taxon>Archaea</taxon>
        <taxon>Methanobacteriati</taxon>
        <taxon>Methanobacteriota</taxon>
        <taxon>Stenosarchaea group</taxon>
        <taxon>Halobacteria</taxon>
        <taxon>Halobacteriales</taxon>
        <taxon>Haloarculaceae</taxon>
        <taxon>Halorientalis</taxon>
    </lineage>
</organism>
<proteinExistence type="predicted"/>
<reference evidence="2" key="1">
    <citation type="submission" date="2016-10" db="EMBL/GenBank/DDBJ databases">
        <authorList>
            <person name="Varghese N."/>
            <person name="Submissions S."/>
        </authorList>
    </citation>
    <scope>NUCLEOTIDE SEQUENCE [LARGE SCALE GENOMIC DNA]</scope>
    <source>
        <strain evidence="2">IBRC-M 10043</strain>
    </source>
</reference>
<evidence type="ECO:0000313" key="2">
    <source>
        <dbReference type="Proteomes" id="UP000198775"/>
    </source>
</evidence>
<dbReference type="EMBL" id="FOCX01000041">
    <property type="protein sequence ID" value="SEP18085.1"/>
    <property type="molecule type" value="Genomic_DNA"/>
</dbReference>
<sequence length="297" mass="34040">MTHLDPDAIFEESHNLAVSFSRAERHILWRVLLYYNGMELPGGYYIGRERPPSLRELVSARPDQYDILKQAVERLRTLDILHEESAYVCRKEVKYRPTRTGRQVIDDLFGALWRREFGGWGTLPTEKETDSVLAGEQNEGLLHRYGVRQFLELKLDGADDGFTLYPTGSGPQPDAIAEYEYTYPRACEVQTGHNDHAQIARKYRGFVQLAADAKKGWKPRVYWLFPDGETAARTINILERRVNDFDFPNAPFENPSEYRPSRLDSYLDPVSGTHHALAGIETFDTFHKKIMSQGNGA</sequence>
<dbReference type="AlphaFoldDB" id="A0A1H8VRV4"/>
<keyword evidence="2" id="KW-1185">Reference proteome</keyword>
<dbReference type="RefSeq" id="WP_092664177.1">
    <property type="nucleotide sequence ID" value="NZ_FOCX01000041.1"/>
</dbReference>
<evidence type="ECO:0000313" key="1">
    <source>
        <dbReference type="EMBL" id="SEP18085.1"/>
    </source>
</evidence>
<dbReference type="Proteomes" id="UP000198775">
    <property type="component" value="Unassembled WGS sequence"/>
</dbReference>
<gene>
    <name evidence="1" type="ORF">SAMN05216388_10418</name>
</gene>
<name>A0A1H8VRV4_9EURY</name>
<protein>
    <recommendedName>
        <fullName evidence="3">Replication-relaxation</fullName>
    </recommendedName>
</protein>
<accession>A0A1H8VRV4</accession>
<evidence type="ECO:0008006" key="3">
    <source>
        <dbReference type="Google" id="ProtNLM"/>
    </source>
</evidence>